<dbReference type="RefSeq" id="WP_146992319.1">
    <property type="nucleotide sequence ID" value="NZ_VITY01000020.1"/>
</dbReference>
<dbReference type="InterPro" id="IPR040442">
    <property type="entry name" value="Pyrv_kinase-like_dom_sf"/>
</dbReference>
<sequence>MSNSGASSRDSQFRERLLGHDLLTGALVKTPTVHATEILGDLGFDFVIVDAEHAPIDRTTIDHMILAARAWRLASVVRPASNSSEHLLTALDCGARGLLLPHVATPQQASALVAACRYRGGHRGISNSPRAARYGGASIQDHIDDSDRLTAIIALIEGIEGVNNAEAVAAVNGVDALFIGQGDLTLALGERSPDAISVRKAVETIAQAAIRQSKPVGALARDGNDAQWLRSIGVTMLALGTDQGFLRSAAKSMLSGLKA</sequence>
<evidence type="ECO:0000256" key="2">
    <source>
        <dbReference type="ARBA" id="ARBA00022723"/>
    </source>
</evidence>
<keyword evidence="3" id="KW-0456">Lyase</keyword>
<dbReference type="InterPro" id="IPR050251">
    <property type="entry name" value="HpcH-HpaI_aldolase"/>
</dbReference>
<proteinExistence type="inferred from homology"/>
<accession>A0A560KX47</accession>
<dbReference type="AlphaFoldDB" id="A0A560KX47"/>
<evidence type="ECO:0000259" key="4">
    <source>
        <dbReference type="Pfam" id="PF03328"/>
    </source>
</evidence>
<dbReference type="GO" id="GO:0046872">
    <property type="term" value="F:metal ion binding"/>
    <property type="evidence" value="ECO:0007669"/>
    <property type="project" value="UniProtKB-KW"/>
</dbReference>
<dbReference type="OrthoDB" id="9802624at2"/>
<reference evidence="5 6" key="1">
    <citation type="submission" date="2019-06" db="EMBL/GenBank/DDBJ databases">
        <title>Genomic Encyclopedia of Type Strains, Phase IV (KMG-V): Genome sequencing to study the core and pangenomes of soil and plant-associated prokaryotes.</title>
        <authorList>
            <person name="Whitman W."/>
        </authorList>
    </citation>
    <scope>NUCLEOTIDE SEQUENCE [LARGE SCALE GENOMIC DNA]</scope>
    <source>
        <strain evidence="5 6">BR 10355</strain>
    </source>
</reference>
<dbReference type="PANTHER" id="PTHR30502">
    <property type="entry name" value="2-KETO-3-DEOXY-L-RHAMNONATE ALDOLASE"/>
    <property type="match status" value="1"/>
</dbReference>
<gene>
    <name evidence="5" type="ORF">FBZ93_12093</name>
</gene>
<dbReference type="Gene3D" id="3.20.20.60">
    <property type="entry name" value="Phosphoenolpyruvate-binding domains"/>
    <property type="match status" value="1"/>
</dbReference>
<name>A0A560KX47_9BRAD</name>
<dbReference type="GO" id="GO:0005737">
    <property type="term" value="C:cytoplasm"/>
    <property type="evidence" value="ECO:0007669"/>
    <property type="project" value="TreeGrafter"/>
</dbReference>
<feature type="domain" description="HpcH/HpaI aldolase/citrate lyase" evidence="4">
    <location>
        <begin position="36"/>
        <end position="247"/>
    </location>
</feature>
<keyword evidence="2" id="KW-0479">Metal-binding</keyword>
<dbReference type="SUPFAM" id="SSF51621">
    <property type="entry name" value="Phosphoenolpyruvate/pyruvate domain"/>
    <property type="match status" value="1"/>
</dbReference>
<protein>
    <submittedName>
        <fullName evidence="5">2-keto-3-deoxy-L-rhamnonate aldolase RhmA</fullName>
    </submittedName>
</protein>
<comment type="caution">
    <text evidence="5">The sequence shown here is derived from an EMBL/GenBank/DDBJ whole genome shotgun (WGS) entry which is preliminary data.</text>
</comment>
<keyword evidence="6" id="KW-1185">Reference proteome</keyword>
<dbReference type="Pfam" id="PF03328">
    <property type="entry name" value="HpcH_HpaI"/>
    <property type="match status" value="1"/>
</dbReference>
<evidence type="ECO:0000313" key="6">
    <source>
        <dbReference type="Proteomes" id="UP000321304"/>
    </source>
</evidence>
<evidence type="ECO:0000256" key="1">
    <source>
        <dbReference type="ARBA" id="ARBA00005568"/>
    </source>
</evidence>
<dbReference type="EMBL" id="VITY01000020">
    <property type="protein sequence ID" value="TWB87795.1"/>
    <property type="molecule type" value="Genomic_DNA"/>
</dbReference>
<evidence type="ECO:0000256" key="3">
    <source>
        <dbReference type="ARBA" id="ARBA00023239"/>
    </source>
</evidence>
<dbReference type="PANTHER" id="PTHR30502:SF0">
    <property type="entry name" value="PHOSPHOENOLPYRUVATE CARBOXYLASE FAMILY PROTEIN"/>
    <property type="match status" value="1"/>
</dbReference>
<dbReference type="InterPro" id="IPR005000">
    <property type="entry name" value="Aldolase/citrate-lyase_domain"/>
</dbReference>
<evidence type="ECO:0000313" key="5">
    <source>
        <dbReference type="EMBL" id="TWB87795.1"/>
    </source>
</evidence>
<dbReference type="Proteomes" id="UP000321304">
    <property type="component" value="Unassembled WGS sequence"/>
</dbReference>
<comment type="similarity">
    <text evidence="1">Belongs to the HpcH/HpaI aldolase family.</text>
</comment>
<organism evidence="5 6">
    <name type="scientific">Bradyrhizobium macuxiense</name>
    <dbReference type="NCBI Taxonomy" id="1755647"/>
    <lineage>
        <taxon>Bacteria</taxon>
        <taxon>Pseudomonadati</taxon>
        <taxon>Pseudomonadota</taxon>
        <taxon>Alphaproteobacteria</taxon>
        <taxon>Hyphomicrobiales</taxon>
        <taxon>Nitrobacteraceae</taxon>
        <taxon>Bradyrhizobium</taxon>
    </lineage>
</organism>
<dbReference type="GO" id="GO:0016832">
    <property type="term" value="F:aldehyde-lyase activity"/>
    <property type="evidence" value="ECO:0007669"/>
    <property type="project" value="TreeGrafter"/>
</dbReference>
<dbReference type="InterPro" id="IPR015813">
    <property type="entry name" value="Pyrv/PenolPyrv_kinase-like_dom"/>
</dbReference>